<dbReference type="EMBL" id="JAFCLK010000003">
    <property type="protein sequence ID" value="MBR1134901.1"/>
    <property type="molecule type" value="Genomic_DNA"/>
</dbReference>
<feature type="domain" description="DUF6455" evidence="1">
    <location>
        <begin position="62"/>
        <end position="132"/>
    </location>
</feature>
<sequence length="138" mass="15649">MTAQAKPYPRVQFLIDTFAQWLRHRRELSELRQLDRDDFERIAMDLQVTPADLDELVRHGEHAADELPQMLKALGIDEAALGRAEPLVLRDMERVCAMCKDKPRCHRDLAAGTSAAHYEDYCLNAPTIDRLGAAAAKH</sequence>
<comment type="caution">
    <text evidence="2">The sequence shown here is derived from an EMBL/GenBank/DDBJ whole genome shotgun (WGS) entry which is preliminary data.</text>
</comment>
<evidence type="ECO:0000259" key="1">
    <source>
        <dbReference type="Pfam" id="PF20056"/>
    </source>
</evidence>
<name>A0ABS5G0U2_9BRAD</name>
<evidence type="ECO:0000313" key="2">
    <source>
        <dbReference type="EMBL" id="MBR1134901.1"/>
    </source>
</evidence>
<dbReference type="InterPro" id="IPR045601">
    <property type="entry name" value="DUF6455"/>
</dbReference>
<dbReference type="RefSeq" id="WP_012040694.1">
    <property type="nucleotide sequence ID" value="NZ_JABFDP010000018.1"/>
</dbReference>
<gene>
    <name evidence="2" type="ORF">JQ619_03905</name>
</gene>
<reference evidence="3" key="1">
    <citation type="journal article" date="2021" name="ISME J.">
        <title>Evolutionary origin and ecological implication of a unique nif island in free-living Bradyrhizobium lineages.</title>
        <authorList>
            <person name="Tao J."/>
        </authorList>
    </citation>
    <scope>NUCLEOTIDE SEQUENCE [LARGE SCALE GENOMIC DNA]</scope>
    <source>
        <strain evidence="3">SZCCT0094</strain>
    </source>
</reference>
<dbReference type="Proteomes" id="UP001314635">
    <property type="component" value="Unassembled WGS sequence"/>
</dbReference>
<organism evidence="2 3">
    <name type="scientific">Bradyrhizobium denitrificans</name>
    <dbReference type="NCBI Taxonomy" id="2734912"/>
    <lineage>
        <taxon>Bacteria</taxon>
        <taxon>Pseudomonadati</taxon>
        <taxon>Pseudomonadota</taxon>
        <taxon>Alphaproteobacteria</taxon>
        <taxon>Hyphomicrobiales</taxon>
        <taxon>Nitrobacteraceae</taxon>
        <taxon>Bradyrhizobium</taxon>
    </lineage>
</organism>
<keyword evidence="3" id="KW-1185">Reference proteome</keyword>
<accession>A0ABS5G0U2</accession>
<dbReference type="Pfam" id="PF20056">
    <property type="entry name" value="DUF6455"/>
    <property type="match status" value="1"/>
</dbReference>
<evidence type="ECO:0000313" key="3">
    <source>
        <dbReference type="Proteomes" id="UP001314635"/>
    </source>
</evidence>
<protein>
    <recommendedName>
        <fullName evidence="1">DUF6455 domain-containing protein</fullName>
    </recommendedName>
</protein>
<proteinExistence type="predicted"/>